<keyword evidence="2" id="KW-1185">Reference proteome</keyword>
<dbReference type="AlphaFoldDB" id="A4BGD9"/>
<evidence type="ECO:0000313" key="2">
    <source>
        <dbReference type="Proteomes" id="UP000005953"/>
    </source>
</evidence>
<reference evidence="1 2" key="1">
    <citation type="submission" date="2006-02" db="EMBL/GenBank/DDBJ databases">
        <authorList>
            <person name="Pinhassi J."/>
            <person name="Pedros-Alio C."/>
            <person name="Ferriera S."/>
            <person name="Johnson J."/>
            <person name="Kravitz S."/>
            <person name="Halpern A."/>
            <person name="Remington K."/>
            <person name="Beeson K."/>
            <person name="Tran B."/>
            <person name="Rogers Y.-H."/>
            <person name="Friedman R."/>
            <person name="Venter J.C."/>
        </authorList>
    </citation>
    <scope>NUCLEOTIDE SEQUENCE [LARGE SCALE GENOMIC DNA]</scope>
    <source>
        <strain evidence="1 2">MED297</strain>
    </source>
</reference>
<keyword evidence="1" id="KW-0282">Flagellum</keyword>
<dbReference type="EMBL" id="AAOE01000016">
    <property type="protein sequence ID" value="EAR08745.1"/>
    <property type="molecule type" value="Genomic_DNA"/>
</dbReference>
<organism evidence="1 2">
    <name type="scientific">Reinekea blandensis MED297</name>
    <dbReference type="NCBI Taxonomy" id="314283"/>
    <lineage>
        <taxon>Bacteria</taxon>
        <taxon>Pseudomonadati</taxon>
        <taxon>Pseudomonadota</taxon>
        <taxon>Gammaproteobacteria</taxon>
        <taxon>Oceanospirillales</taxon>
        <taxon>Saccharospirillaceae</taxon>
        <taxon>Reinekea</taxon>
    </lineage>
</organism>
<keyword evidence="1" id="KW-0966">Cell projection</keyword>
<dbReference type="Proteomes" id="UP000005953">
    <property type="component" value="Unassembled WGS sequence"/>
</dbReference>
<protein>
    <submittedName>
        <fullName evidence="1">Flagellar hook protein FlgE</fullName>
    </submittedName>
</protein>
<accession>A4BGD9</accession>
<sequence>MVGSVMNSGVQGIQRGYDMLNRSADQIAKANIPPEQGGPEELYTPMTEQISGKVQVQASAKVVEAASETLGTLIDIKV</sequence>
<comment type="caution">
    <text evidence="1">The sequence shown here is derived from an EMBL/GenBank/DDBJ whole genome shotgun (WGS) entry which is preliminary data.</text>
</comment>
<gene>
    <name evidence="1" type="ORF">MED297_08776</name>
</gene>
<evidence type="ECO:0000313" key="1">
    <source>
        <dbReference type="EMBL" id="EAR08745.1"/>
    </source>
</evidence>
<keyword evidence="1" id="KW-0969">Cilium</keyword>
<dbReference type="HOGENOM" id="CLU_179399_2_1_6"/>
<dbReference type="STRING" id="314283.MED297_08776"/>
<name>A4BGD9_9GAMM</name>
<proteinExistence type="predicted"/>
<dbReference type="OrthoDB" id="5705747at2"/>